<dbReference type="GeneID" id="14871607"/>
<feature type="region of interest" description="Disordered" evidence="1">
    <location>
        <begin position="219"/>
        <end position="241"/>
    </location>
</feature>
<gene>
    <name evidence="2" type="ORF">DFA_00011</name>
</gene>
<organism evidence="2 3">
    <name type="scientific">Cavenderia fasciculata</name>
    <name type="common">Slime mold</name>
    <name type="synonym">Dictyostelium fasciculatum</name>
    <dbReference type="NCBI Taxonomy" id="261658"/>
    <lineage>
        <taxon>Eukaryota</taxon>
        <taxon>Amoebozoa</taxon>
        <taxon>Evosea</taxon>
        <taxon>Eumycetozoa</taxon>
        <taxon>Dictyostelia</taxon>
        <taxon>Acytosteliales</taxon>
        <taxon>Cavenderiaceae</taxon>
        <taxon>Cavenderia</taxon>
    </lineage>
</organism>
<proteinExistence type="predicted"/>
<feature type="compositionally biased region" description="Acidic residues" evidence="1">
    <location>
        <begin position="344"/>
        <end position="356"/>
    </location>
</feature>
<protein>
    <submittedName>
        <fullName evidence="2">Uncharacterized protein</fullName>
    </submittedName>
</protein>
<feature type="compositionally biased region" description="Low complexity" evidence="1">
    <location>
        <begin position="172"/>
        <end position="189"/>
    </location>
</feature>
<evidence type="ECO:0000313" key="3">
    <source>
        <dbReference type="Proteomes" id="UP000007797"/>
    </source>
</evidence>
<feature type="compositionally biased region" description="Low complexity" evidence="1">
    <location>
        <begin position="15"/>
        <end position="28"/>
    </location>
</feature>
<feature type="region of interest" description="Disordered" evidence="1">
    <location>
        <begin position="160"/>
        <end position="189"/>
    </location>
</feature>
<evidence type="ECO:0000256" key="1">
    <source>
        <dbReference type="SAM" id="MobiDB-lite"/>
    </source>
</evidence>
<feature type="compositionally biased region" description="Low complexity" evidence="1">
    <location>
        <begin position="314"/>
        <end position="330"/>
    </location>
</feature>
<feature type="region of interest" description="Disordered" evidence="1">
    <location>
        <begin position="84"/>
        <end position="148"/>
    </location>
</feature>
<name>F4PXC4_CACFS</name>
<dbReference type="KEGG" id="dfa:DFA_00011"/>
<feature type="compositionally biased region" description="Polar residues" evidence="1">
    <location>
        <begin position="364"/>
        <end position="374"/>
    </location>
</feature>
<feature type="region of interest" description="Disordered" evidence="1">
    <location>
        <begin position="622"/>
        <end position="646"/>
    </location>
</feature>
<dbReference type="Proteomes" id="UP000007797">
    <property type="component" value="Unassembled WGS sequence"/>
</dbReference>
<keyword evidence="3" id="KW-1185">Reference proteome</keyword>
<feature type="compositionally biased region" description="Polar residues" evidence="1">
    <location>
        <begin position="160"/>
        <end position="171"/>
    </location>
</feature>
<dbReference type="RefSeq" id="XP_004357728.1">
    <property type="nucleotide sequence ID" value="XM_004357671.1"/>
</dbReference>
<accession>F4PXC4</accession>
<feature type="compositionally biased region" description="Basic and acidic residues" evidence="1">
    <location>
        <begin position="413"/>
        <end position="427"/>
    </location>
</feature>
<dbReference type="EMBL" id="GL883014">
    <property type="protein sequence ID" value="EGG19434.1"/>
    <property type="molecule type" value="Genomic_DNA"/>
</dbReference>
<feature type="region of interest" description="Disordered" evidence="1">
    <location>
        <begin position="1"/>
        <end position="28"/>
    </location>
</feature>
<reference evidence="3" key="1">
    <citation type="journal article" date="2011" name="Genome Res.">
        <title>Phylogeny-wide analysis of social amoeba genomes highlights ancient origins for complex intercellular communication.</title>
        <authorList>
            <person name="Heidel A.J."/>
            <person name="Lawal H.M."/>
            <person name="Felder M."/>
            <person name="Schilde C."/>
            <person name="Helps N.R."/>
            <person name="Tunggal B."/>
            <person name="Rivero F."/>
            <person name="John U."/>
            <person name="Schleicher M."/>
            <person name="Eichinger L."/>
            <person name="Platzer M."/>
            <person name="Noegel A.A."/>
            <person name="Schaap P."/>
            <person name="Gloeckner G."/>
        </authorList>
    </citation>
    <scope>NUCLEOTIDE SEQUENCE [LARGE SCALE GENOMIC DNA]</scope>
    <source>
        <strain evidence="3">SH3</strain>
    </source>
</reference>
<sequence length="1363" mass="155425">MSEDLQWIKNKKNNDTSNTNNNNGSNNKVYYRQSRLYEQSDYQIPINNDDTSKNTLPTTSTFAVNHTNVNDYPSIEEYDQQHVTDTTVSKQQKQQHPPSPSPFATPNHTFKSFTFDDKPSSVTAEGNYSDRYHQHPPPPPPLTPTASKNDFKSKIFEWSTTSTPNSQTNVFSTPSKQQQQQPSSPYSTKNEMLRSLLNTPTSNSKIEKVETSNIWEEYERKKREQTPQTPPYYAAATNDPHQQTTRQMFVGQMLMGTPAPTPPPKPQLKAPFRFQRQDDEPIEDVDFSSIKKNQPNNNQNNNHNIKLCHHHHQQQQQQPIQQQQQESKQQSYEKKRKEWSSSNFEDENLQVDEIVEDTVPPPISSNLNRSSIAETTKNQTATTPTKSHQLKLVRSSSSSLSSYSNLKRNNSFQKDRESFGGLLKDHVNNNSGGGGGTHHSKSINPSQQFNITSSQQSIQSQISSTTSHKSAFVKSSSNLIIHDEQEDQYGDDNDIISSTIIPPPPPNISQPLKQTSPIIETTINSPSQNFNIRTHIESFYKDLQPEEIQSSQPPSSEEMTNDAQLSPTPPKVELFYNREKFLTLESMKKMKQENYEEIDEANNEDHDDDLFENRNLFETFKKSEAEDGTNFSRQQPSSSLQQRTGDTQNFKSMLVNATPMDHSSKKAAPSSKSMNRYEKLGGLSGRLSTLLKKQNFNCDWISQRSVMPTQIPPTSNNIYNHTILELKSHFALELNIVVAELPSLIQPHVFVTTCRVISNVGGASENDDSHLLPADDSLITVIFNMQQKDDWEIQVGTHICLEYWHMFHSTTKSKPTILCLTGKLLTKADQLEEDLLDVVQEQFDIISIKDEKNENILNNHLSSDPSLKEEQQETKNIFEEYIFSDLARVHQNLLDIHLSVIILRFDRLKKKQTNQEYIRIIVKNNGTIGEIQIPLTLDKQLDKWIHLVECGQNPPFQCFFMGLTFLQCKRIECSSPEGSIILSHIQPTLRPPSKTFSLVVLQANSDTRFIVKERSNQAQDSLLYCSPIQHVYSVPSLLNSDIKSMVGQRISIQGTISHIHPSQFTNTPINQQANTLFSTLTLFLYDNNHQQQLSINSLSITLCKQFCETYYYRNKQNSPLQKQQPQQPSLFVIGQTILFRDVFLLPPSSTRSYPLLLTDIYTSVGPVYHQENVDLDLSATQSIPIDDFVTLVENDGLEMMSSYQCLVSAQRAEIIEITKEFIYRGCTNCFASVRPYPNRATICMGYSKEPFFCPKCRILVDSSLMAELNLLIKLSNGFQVVVKIGHPYSAQLFPGPITYQNRLECEDYINNINNHPCRSLINIHGGILYSLFNNQIIDDVQDKFIDRFEIETISTPDIFTLNE</sequence>
<feature type="region of interest" description="Disordered" evidence="1">
    <location>
        <begin position="309"/>
        <end position="445"/>
    </location>
</feature>
<evidence type="ECO:0000313" key="2">
    <source>
        <dbReference type="EMBL" id="EGG19434.1"/>
    </source>
</evidence>
<dbReference type="OMA" id="GTHICLE"/>
<feature type="compositionally biased region" description="Low complexity" evidence="1">
    <location>
        <begin position="546"/>
        <end position="558"/>
    </location>
</feature>
<dbReference type="OrthoDB" id="21269at2759"/>
<feature type="region of interest" description="Disordered" evidence="1">
    <location>
        <begin position="546"/>
        <end position="572"/>
    </location>
</feature>
<feature type="compositionally biased region" description="Low complexity" evidence="1">
    <location>
        <begin position="375"/>
        <end position="411"/>
    </location>
</feature>
<feature type="compositionally biased region" description="Low complexity" evidence="1">
    <location>
        <begin position="632"/>
        <end position="643"/>
    </location>
</feature>